<dbReference type="PANTHER" id="PTHR11717">
    <property type="entry name" value="LOW MOLECULAR WEIGHT PROTEIN TYROSINE PHOSPHATASE"/>
    <property type="match status" value="1"/>
</dbReference>
<evidence type="ECO:0000256" key="1">
    <source>
        <dbReference type="ARBA" id="ARBA00011063"/>
    </source>
</evidence>
<dbReference type="PRINTS" id="PR00719">
    <property type="entry name" value="LMWPTPASE"/>
</dbReference>
<dbReference type="InterPro" id="IPR017867">
    <property type="entry name" value="Tyr_phospatase_low_mol_wt"/>
</dbReference>
<comment type="similarity">
    <text evidence="1">Belongs to the low molecular weight phosphotyrosine protein phosphatase family.</text>
</comment>
<dbReference type="SUPFAM" id="SSF52788">
    <property type="entry name" value="Phosphotyrosine protein phosphatases I"/>
    <property type="match status" value="1"/>
</dbReference>
<accession>A0A846U1H9</accession>
<dbReference type="InterPro" id="IPR023485">
    <property type="entry name" value="Ptyr_pPase"/>
</dbReference>
<keyword evidence="3" id="KW-0378">Hydrolase</keyword>
<organism evidence="7 8">
    <name type="scientific">Kocuria subflava</name>
    <dbReference type="NCBI Taxonomy" id="1736139"/>
    <lineage>
        <taxon>Bacteria</taxon>
        <taxon>Bacillati</taxon>
        <taxon>Actinomycetota</taxon>
        <taxon>Actinomycetes</taxon>
        <taxon>Micrococcales</taxon>
        <taxon>Micrococcaceae</taxon>
        <taxon>Kocuria</taxon>
    </lineage>
</organism>
<dbReference type="InterPro" id="IPR050438">
    <property type="entry name" value="LMW_PTPase"/>
</dbReference>
<dbReference type="SMART" id="SM00226">
    <property type="entry name" value="LMWPc"/>
    <property type="match status" value="1"/>
</dbReference>
<protein>
    <recommendedName>
        <fullName evidence="2">protein-tyrosine-phosphatase</fullName>
        <ecNumber evidence="2">3.1.3.48</ecNumber>
    </recommendedName>
</protein>
<dbReference type="EMBL" id="JAAVUN010000001">
    <property type="protein sequence ID" value="NKE08581.1"/>
    <property type="molecule type" value="Genomic_DNA"/>
</dbReference>
<gene>
    <name evidence="7" type="ORF">GTW58_01190</name>
</gene>
<evidence type="ECO:0000256" key="2">
    <source>
        <dbReference type="ARBA" id="ARBA00013064"/>
    </source>
</evidence>
<feature type="domain" description="Phosphotyrosine protein phosphatase I" evidence="6">
    <location>
        <begin position="2"/>
        <end position="157"/>
    </location>
</feature>
<feature type="active site" description="Nucleophile" evidence="5">
    <location>
        <position position="8"/>
    </location>
</feature>
<dbReference type="EC" id="3.1.3.48" evidence="2"/>
<dbReference type="CDD" id="cd16343">
    <property type="entry name" value="LMWPTP"/>
    <property type="match status" value="1"/>
</dbReference>
<evidence type="ECO:0000313" key="7">
    <source>
        <dbReference type="EMBL" id="NKE08581.1"/>
    </source>
</evidence>
<evidence type="ECO:0000256" key="4">
    <source>
        <dbReference type="ARBA" id="ARBA00022912"/>
    </source>
</evidence>
<evidence type="ECO:0000256" key="3">
    <source>
        <dbReference type="ARBA" id="ARBA00022801"/>
    </source>
</evidence>
<feature type="active site" description="Proton donor" evidence="5">
    <location>
        <position position="131"/>
    </location>
</feature>
<dbReference type="Pfam" id="PF01451">
    <property type="entry name" value="LMWPc"/>
    <property type="match status" value="1"/>
</dbReference>
<evidence type="ECO:0000313" key="8">
    <source>
        <dbReference type="Proteomes" id="UP000521379"/>
    </source>
</evidence>
<keyword evidence="8" id="KW-1185">Reference proteome</keyword>
<dbReference type="AlphaFoldDB" id="A0A846U1H9"/>
<sequence>MYRIATVCTGNICRSPMAEVALRRAFQNAKLADHVAVDSAGISDEELGNPIDPRAQRLLERVGLDPHGHSAQTFDTEWFSNHDLVLAMDVQHYRALTSMAPDDQARAKVRMYRSFDPAVAAEAIESQGIADPWYGHAAGFEDTWEMISEALPGIVGHVRDQLDRGNPTGSED</sequence>
<dbReference type="GO" id="GO:0004725">
    <property type="term" value="F:protein tyrosine phosphatase activity"/>
    <property type="evidence" value="ECO:0007669"/>
    <property type="project" value="UniProtKB-EC"/>
</dbReference>
<comment type="caution">
    <text evidence="7">The sequence shown here is derived from an EMBL/GenBank/DDBJ whole genome shotgun (WGS) entry which is preliminary data.</text>
</comment>
<dbReference type="PANTHER" id="PTHR11717:SF7">
    <property type="entry name" value="LOW MOLECULAR WEIGHT PHOSPHOTYROSINE PROTEIN PHOSPHATASE"/>
    <property type="match status" value="1"/>
</dbReference>
<feature type="active site" evidence="5">
    <location>
        <position position="14"/>
    </location>
</feature>
<reference evidence="7 8" key="1">
    <citation type="submission" date="2020-02" db="EMBL/GenBank/DDBJ databases">
        <authorList>
            <person name="Sun Q."/>
        </authorList>
    </citation>
    <scope>NUCLEOTIDE SEQUENCE [LARGE SCALE GENOMIC DNA]</scope>
    <source>
        <strain evidence="7 8">YIM 13062</strain>
    </source>
</reference>
<dbReference type="InterPro" id="IPR036196">
    <property type="entry name" value="Ptyr_pPase_sf"/>
</dbReference>
<keyword evidence="4" id="KW-0904">Protein phosphatase</keyword>
<proteinExistence type="inferred from homology"/>
<evidence type="ECO:0000256" key="5">
    <source>
        <dbReference type="PIRSR" id="PIRSR617867-1"/>
    </source>
</evidence>
<name>A0A846U1H9_9MICC</name>
<dbReference type="Gene3D" id="3.40.50.2300">
    <property type="match status" value="1"/>
</dbReference>
<dbReference type="Proteomes" id="UP000521379">
    <property type="component" value="Unassembled WGS sequence"/>
</dbReference>
<evidence type="ECO:0000259" key="6">
    <source>
        <dbReference type="SMART" id="SM00226"/>
    </source>
</evidence>
<dbReference type="RefSeq" id="WP_119932188.1">
    <property type="nucleotide sequence ID" value="NZ_JAAVUN010000001.1"/>
</dbReference>